<dbReference type="InterPro" id="IPR013324">
    <property type="entry name" value="RNA_pol_sigma_r3/r4-like"/>
</dbReference>
<dbReference type="CDD" id="cd06171">
    <property type="entry name" value="Sigma70_r4"/>
    <property type="match status" value="1"/>
</dbReference>
<dbReference type="NCBIfam" id="NF006071">
    <property type="entry name" value="PRK08215.1"/>
    <property type="match status" value="1"/>
</dbReference>
<dbReference type="PROSITE" id="PS00715">
    <property type="entry name" value="SIGMA70_1"/>
    <property type="match status" value="1"/>
</dbReference>
<dbReference type="Proteomes" id="UP000199225">
    <property type="component" value="Unassembled WGS sequence"/>
</dbReference>
<gene>
    <name evidence="10" type="ORF">SAMN04490247_0582</name>
</gene>
<dbReference type="Gene3D" id="1.20.120.1810">
    <property type="match status" value="1"/>
</dbReference>
<evidence type="ECO:0000259" key="8">
    <source>
        <dbReference type="PROSITE" id="PS00715"/>
    </source>
</evidence>
<evidence type="ECO:0000256" key="5">
    <source>
        <dbReference type="ARBA" id="ARBA00023125"/>
    </source>
</evidence>
<feature type="domain" description="RNA polymerase sigma-70" evidence="9">
    <location>
        <begin position="237"/>
        <end position="263"/>
    </location>
</feature>
<proteinExistence type="inferred from homology"/>
<dbReference type="GO" id="GO:0006352">
    <property type="term" value="P:DNA-templated transcription initiation"/>
    <property type="evidence" value="ECO:0007669"/>
    <property type="project" value="InterPro"/>
</dbReference>
<dbReference type="PANTHER" id="PTHR30603:SF17">
    <property type="entry name" value="RNA POLYMERASE SIGMA-G FACTOR"/>
    <property type="match status" value="1"/>
</dbReference>
<evidence type="ECO:0000256" key="7">
    <source>
        <dbReference type="RuleBase" id="RU362124"/>
    </source>
</evidence>
<evidence type="ECO:0000256" key="1">
    <source>
        <dbReference type="ARBA" id="ARBA00007788"/>
    </source>
</evidence>
<keyword evidence="6 7" id="KW-0804">Transcription</keyword>
<dbReference type="SUPFAM" id="SSF88659">
    <property type="entry name" value="Sigma3 and sigma4 domains of RNA polymerase sigma factors"/>
    <property type="match status" value="2"/>
</dbReference>
<dbReference type="GO" id="GO:0003677">
    <property type="term" value="F:DNA binding"/>
    <property type="evidence" value="ECO:0007669"/>
    <property type="project" value="UniProtKB-KW"/>
</dbReference>
<reference evidence="11" key="1">
    <citation type="submission" date="2016-10" db="EMBL/GenBank/DDBJ databases">
        <authorList>
            <person name="Varghese N."/>
            <person name="Submissions S."/>
        </authorList>
    </citation>
    <scope>NUCLEOTIDE SEQUENCE [LARGE SCALE GENOMIC DNA]</scope>
    <source>
        <strain evidence="11">DSM 4771</strain>
    </source>
</reference>
<keyword evidence="11" id="KW-1185">Reference proteome</keyword>
<dbReference type="NCBIfam" id="TIGR02937">
    <property type="entry name" value="sigma70-ECF"/>
    <property type="match status" value="1"/>
</dbReference>
<evidence type="ECO:0000256" key="3">
    <source>
        <dbReference type="ARBA" id="ARBA00023015"/>
    </source>
</evidence>
<dbReference type="EMBL" id="FNEV01000001">
    <property type="protein sequence ID" value="SDJ03431.1"/>
    <property type="molecule type" value="Genomic_DNA"/>
</dbReference>
<dbReference type="AlphaFoldDB" id="A0A1G8QFG1"/>
<comment type="similarity">
    <text evidence="1 7">Belongs to the sigma-70 factor family.</text>
</comment>
<dbReference type="InterPro" id="IPR014322">
    <property type="entry name" value="RNA_pol_sigma-B/F/G"/>
</dbReference>
<evidence type="ECO:0000256" key="2">
    <source>
        <dbReference type="ARBA" id="ARBA00022969"/>
    </source>
</evidence>
<dbReference type="FunFam" id="1.20.120.1810:FF:000002">
    <property type="entry name" value="RNA polymerase sigma factor"/>
    <property type="match status" value="1"/>
</dbReference>
<dbReference type="Pfam" id="PF04545">
    <property type="entry name" value="Sigma70_r4"/>
    <property type="match status" value="1"/>
</dbReference>
<dbReference type="PRINTS" id="PR00046">
    <property type="entry name" value="SIGMA70FCT"/>
</dbReference>
<keyword evidence="2" id="KW-0749">Sporulation</keyword>
<protein>
    <recommendedName>
        <fullName evidence="7">RNA polymerase sigma factor</fullName>
    </recommendedName>
</protein>
<dbReference type="PROSITE" id="PS00716">
    <property type="entry name" value="SIGMA70_2"/>
    <property type="match status" value="1"/>
</dbReference>
<evidence type="ECO:0000259" key="9">
    <source>
        <dbReference type="PROSITE" id="PS00716"/>
    </source>
</evidence>
<accession>A0A1G8QFG1</accession>
<dbReference type="STRING" id="86666.SAMN04490247_0582"/>
<name>A0A1G8QFG1_9BACI</name>
<feature type="domain" description="RNA polymerase sigma-70" evidence="8">
    <location>
        <begin position="78"/>
        <end position="91"/>
    </location>
</feature>
<evidence type="ECO:0000256" key="6">
    <source>
        <dbReference type="ARBA" id="ARBA00023163"/>
    </source>
</evidence>
<dbReference type="Gene3D" id="1.20.140.160">
    <property type="match status" value="1"/>
</dbReference>
<evidence type="ECO:0000313" key="10">
    <source>
        <dbReference type="EMBL" id="SDJ03431.1"/>
    </source>
</evidence>
<dbReference type="NCBIfam" id="TIGR02980">
    <property type="entry name" value="SigBFG"/>
    <property type="match status" value="1"/>
</dbReference>
<dbReference type="SUPFAM" id="SSF88946">
    <property type="entry name" value="Sigma2 domain of RNA polymerase sigma factors"/>
    <property type="match status" value="1"/>
</dbReference>
<sequence length="270" mass="31024">MKIQIASQEGTSVPKHKVNICGVDTSTLPVLKNKEMKELFIRLQSGEEEARQELVNGNLRLVLSVIQRFMNRGEYGDDLFQVGCIGLLKSIDNFDLKHNVKFSTYAVPMIIGEIRRYLRDNTPIRVSRSIRDTAYKALQMREEIMRETAKEPTARQISRRMDLPEEDVVFALDAIQDPVSLFEPIYNDGGDPIYVVDQLKDEKEASWDDELSLREGIKLLDNREKTIVTKRFFDGKTQMEVAEEIGISQAQVSRLEKAAMKEMNESMFQE</sequence>
<dbReference type="GO" id="GO:0016987">
    <property type="term" value="F:sigma factor activity"/>
    <property type="evidence" value="ECO:0007669"/>
    <property type="project" value="UniProtKB-KW"/>
</dbReference>
<dbReference type="InterPro" id="IPR007624">
    <property type="entry name" value="RNA_pol_sigma70_r3"/>
</dbReference>
<dbReference type="PANTHER" id="PTHR30603">
    <property type="entry name" value="RNA POLYMERASE SIGMA FACTOR RPO"/>
    <property type="match status" value="1"/>
</dbReference>
<dbReference type="InterPro" id="IPR000943">
    <property type="entry name" value="RNA_pol_sigma70"/>
</dbReference>
<dbReference type="Pfam" id="PF04542">
    <property type="entry name" value="Sigma70_r2"/>
    <property type="match status" value="1"/>
</dbReference>
<dbReference type="InterPro" id="IPR014284">
    <property type="entry name" value="RNA_pol_sigma-70_dom"/>
</dbReference>
<dbReference type="Pfam" id="PF04539">
    <property type="entry name" value="Sigma70_r3"/>
    <property type="match status" value="1"/>
</dbReference>
<dbReference type="GO" id="GO:0030435">
    <property type="term" value="P:sporulation resulting in formation of a cellular spore"/>
    <property type="evidence" value="ECO:0007669"/>
    <property type="project" value="UniProtKB-KW"/>
</dbReference>
<dbReference type="InterPro" id="IPR050239">
    <property type="entry name" value="Sigma-70_RNA_pol_init_factors"/>
</dbReference>
<dbReference type="InterPro" id="IPR013325">
    <property type="entry name" value="RNA_pol_sigma_r2"/>
</dbReference>
<comment type="function">
    <text evidence="7">Sigma factors are initiation factors that promote the attachment of RNA polymerase to specific initiation sites and are then released.</text>
</comment>
<evidence type="ECO:0000256" key="4">
    <source>
        <dbReference type="ARBA" id="ARBA00023082"/>
    </source>
</evidence>
<keyword evidence="3 7" id="KW-0805">Transcription regulation</keyword>
<dbReference type="InterPro" id="IPR007627">
    <property type="entry name" value="RNA_pol_sigma70_r2"/>
</dbReference>
<keyword evidence="4 7" id="KW-0731">Sigma factor</keyword>
<dbReference type="InterPro" id="IPR007630">
    <property type="entry name" value="RNA_pol_sigma70_r4"/>
</dbReference>
<organism evidence="10 11">
    <name type="scientific">Salimicrobium halophilum</name>
    <dbReference type="NCBI Taxonomy" id="86666"/>
    <lineage>
        <taxon>Bacteria</taxon>
        <taxon>Bacillati</taxon>
        <taxon>Bacillota</taxon>
        <taxon>Bacilli</taxon>
        <taxon>Bacillales</taxon>
        <taxon>Bacillaceae</taxon>
        <taxon>Salimicrobium</taxon>
    </lineage>
</organism>
<keyword evidence="5 7" id="KW-0238">DNA-binding</keyword>
<evidence type="ECO:0000313" key="11">
    <source>
        <dbReference type="Proteomes" id="UP000199225"/>
    </source>
</evidence>